<evidence type="ECO:0000313" key="2">
    <source>
        <dbReference type="Proteomes" id="UP000051256"/>
    </source>
</evidence>
<evidence type="ECO:0000313" key="1">
    <source>
        <dbReference type="EMBL" id="KRM94050.1"/>
    </source>
</evidence>
<dbReference type="EMBL" id="AYZR01000007">
    <property type="protein sequence ID" value="KRM94050.1"/>
    <property type="molecule type" value="Genomic_DNA"/>
</dbReference>
<protein>
    <submittedName>
        <fullName evidence="1">Uncharacterized protein</fullName>
    </submittedName>
</protein>
<organism evidence="1 2">
    <name type="scientific">Lentilactobacillus senioris DSM 24302 = JCM 17472</name>
    <dbReference type="NCBI Taxonomy" id="1423802"/>
    <lineage>
        <taxon>Bacteria</taxon>
        <taxon>Bacillati</taxon>
        <taxon>Bacillota</taxon>
        <taxon>Bacilli</taxon>
        <taxon>Lactobacillales</taxon>
        <taxon>Lactobacillaceae</taxon>
        <taxon>Lentilactobacillus</taxon>
    </lineage>
</organism>
<keyword evidence="2" id="KW-1185">Reference proteome</keyword>
<dbReference type="AlphaFoldDB" id="A0A0R2CSR2"/>
<dbReference type="Gene3D" id="1.10.220.80">
    <property type="entry name" value="BH2638-like"/>
    <property type="match status" value="1"/>
</dbReference>
<dbReference type="Proteomes" id="UP000051256">
    <property type="component" value="Unassembled WGS sequence"/>
</dbReference>
<accession>A0A0R2CSR2</accession>
<dbReference type="Pfam" id="PF05256">
    <property type="entry name" value="UPF0223"/>
    <property type="match status" value="1"/>
</dbReference>
<dbReference type="InterPro" id="IPR007920">
    <property type="entry name" value="UPF0223"/>
</dbReference>
<comment type="caution">
    <text evidence="1">The sequence shown here is derived from an EMBL/GenBank/DDBJ whole genome shotgun (WGS) entry which is preliminary data.</text>
</comment>
<reference evidence="1 2" key="1">
    <citation type="journal article" date="2015" name="Genome Announc.">
        <title>Expanding the biotechnology potential of lactobacilli through comparative genomics of 213 strains and associated genera.</title>
        <authorList>
            <person name="Sun Z."/>
            <person name="Harris H.M."/>
            <person name="McCann A."/>
            <person name="Guo C."/>
            <person name="Argimon S."/>
            <person name="Zhang W."/>
            <person name="Yang X."/>
            <person name="Jeffery I.B."/>
            <person name="Cooney J.C."/>
            <person name="Kagawa T.F."/>
            <person name="Liu W."/>
            <person name="Song Y."/>
            <person name="Salvetti E."/>
            <person name="Wrobel A."/>
            <person name="Rasinkangas P."/>
            <person name="Parkhill J."/>
            <person name="Rea M.C."/>
            <person name="O'Sullivan O."/>
            <person name="Ritari J."/>
            <person name="Douillard F.P."/>
            <person name="Paul Ross R."/>
            <person name="Yang R."/>
            <person name="Briner A.E."/>
            <person name="Felis G.E."/>
            <person name="de Vos W.M."/>
            <person name="Barrangou R."/>
            <person name="Klaenhammer T.R."/>
            <person name="Caufield P.W."/>
            <person name="Cui Y."/>
            <person name="Zhang H."/>
            <person name="O'Toole P.W."/>
        </authorList>
    </citation>
    <scope>NUCLEOTIDE SEQUENCE [LARGE SCALE GENOMIC DNA]</scope>
    <source>
        <strain evidence="1 2">DSM 24302</strain>
    </source>
</reference>
<dbReference type="SUPFAM" id="SSF158504">
    <property type="entry name" value="BH2638-like"/>
    <property type="match status" value="1"/>
</dbReference>
<sequence length="83" mass="9790">MEDWNQSELLAVINFYQLVEQAYENSQGVSRSEFLNAYKEFTNIVPSKMEQKQLEKEFKAVSTYDAYQVFKATKNSEAKYIKM</sequence>
<dbReference type="STRING" id="1423802.FC56_GL000030"/>
<name>A0A0R2CSR2_9LACO</name>
<dbReference type="InterPro" id="IPR023324">
    <property type="entry name" value="BH2638-like_sf"/>
</dbReference>
<gene>
    <name evidence="1" type="ORF">FC56_GL000030</name>
</gene>
<proteinExistence type="predicted"/>
<dbReference type="PATRIC" id="fig|1423802.4.peg.31"/>